<protein>
    <submittedName>
        <fullName evidence="2">Uncharacterized protein</fullName>
    </submittedName>
</protein>
<keyword evidence="1" id="KW-1133">Transmembrane helix</keyword>
<organism evidence="2 3">
    <name type="scientific">Reticulomyxa filosa</name>
    <dbReference type="NCBI Taxonomy" id="46433"/>
    <lineage>
        <taxon>Eukaryota</taxon>
        <taxon>Sar</taxon>
        <taxon>Rhizaria</taxon>
        <taxon>Retaria</taxon>
        <taxon>Foraminifera</taxon>
        <taxon>Monothalamids</taxon>
        <taxon>Reticulomyxidae</taxon>
        <taxon>Reticulomyxa</taxon>
    </lineage>
</organism>
<evidence type="ECO:0000313" key="3">
    <source>
        <dbReference type="Proteomes" id="UP000023152"/>
    </source>
</evidence>
<sequence>MCVLQQMGTWINDNPNDVSNRQTVDHSIIGKVWLFAWNQSALHSLATMCQVYIPSWQWQLHSTFSQSLGSDVNVTILDVRILTDATYTTTTVVASNESSKHTQNIWVIIVVALVNAAILLLVLAFCMYRRKSKSKPLPKENRERQIEKQSANDEETTKLKSNQTNISEVCLFVYCKYCIYVHICIYVCVYVYMYVYMYVYEINYMHLQYNITIFDSAQCLPWRDKYHCKIPMFVLLNTTTKHKSLQKLQFAEQEWTQVAETQHPKHDLKVDSSKVVLFSTTHSEVTPLPGDVNFPRNDINTQCNDISEISREKDYI</sequence>
<keyword evidence="1" id="KW-0472">Membrane</keyword>
<dbReference type="EMBL" id="ASPP01024484">
    <property type="protein sequence ID" value="ETO08981.1"/>
    <property type="molecule type" value="Genomic_DNA"/>
</dbReference>
<dbReference type="Proteomes" id="UP000023152">
    <property type="component" value="Unassembled WGS sequence"/>
</dbReference>
<accession>X6M5S8</accession>
<comment type="caution">
    <text evidence="2">The sequence shown here is derived from an EMBL/GenBank/DDBJ whole genome shotgun (WGS) entry which is preliminary data.</text>
</comment>
<reference evidence="2 3" key="1">
    <citation type="journal article" date="2013" name="Curr. Biol.">
        <title>The Genome of the Foraminiferan Reticulomyxa filosa.</title>
        <authorList>
            <person name="Glockner G."/>
            <person name="Hulsmann N."/>
            <person name="Schleicher M."/>
            <person name="Noegel A.A."/>
            <person name="Eichinger L."/>
            <person name="Gallinger C."/>
            <person name="Pawlowski J."/>
            <person name="Sierra R."/>
            <person name="Euteneuer U."/>
            <person name="Pillet L."/>
            <person name="Moustafa A."/>
            <person name="Platzer M."/>
            <person name="Groth M."/>
            <person name="Szafranski K."/>
            <person name="Schliwa M."/>
        </authorList>
    </citation>
    <scope>NUCLEOTIDE SEQUENCE [LARGE SCALE GENOMIC DNA]</scope>
</reference>
<gene>
    <name evidence="2" type="ORF">RFI_28406</name>
</gene>
<feature type="transmembrane region" description="Helical" evidence="1">
    <location>
        <begin position="105"/>
        <end position="128"/>
    </location>
</feature>
<dbReference type="AlphaFoldDB" id="X6M5S8"/>
<proteinExistence type="predicted"/>
<evidence type="ECO:0000256" key="1">
    <source>
        <dbReference type="SAM" id="Phobius"/>
    </source>
</evidence>
<evidence type="ECO:0000313" key="2">
    <source>
        <dbReference type="EMBL" id="ETO08981.1"/>
    </source>
</evidence>
<feature type="transmembrane region" description="Helical" evidence="1">
    <location>
        <begin position="177"/>
        <end position="199"/>
    </location>
</feature>
<name>X6M5S8_RETFI</name>
<keyword evidence="3" id="KW-1185">Reference proteome</keyword>
<keyword evidence="1" id="KW-0812">Transmembrane</keyword>